<evidence type="ECO:0000313" key="2">
    <source>
        <dbReference type="Proteomes" id="UP001054945"/>
    </source>
</evidence>
<sequence length="94" mass="10838">MNMHDHEALIRKRSFSPLFYVTKRGHEKDSESFTKKASFNTLLIERTSVTGLKVRSHAISLAFARAFYVGFVPFPHEHVCHEVYQCLPESLSLI</sequence>
<gene>
    <name evidence="1" type="ORF">CEXT_757501</name>
</gene>
<dbReference type="EMBL" id="BPLR01010893">
    <property type="protein sequence ID" value="GIY42774.1"/>
    <property type="molecule type" value="Genomic_DNA"/>
</dbReference>
<proteinExistence type="predicted"/>
<reference evidence="1 2" key="1">
    <citation type="submission" date="2021-06" db="EMBL/GenBank/DDBJ databases">
        <title>Caerostris extrusa draft genome.</title>
        <authorList>
            <person name="Kono N."/>
            <person name="Arakawa K."/>
        </authorList>
    </citation>
    <scope>NUCLEOTIDE SEQUENCE [LARGE SCALE GENOMIC DNA]</scope>
</reference>
<dbReference type="Proteomes" id="UP001054945">
    <property type="component" value="Unassembled WGS sequence"/>
</dbReference>
<dbReference type="AlphaFoldDB" id="A0AAV4TC54"/>
<name>A0AAV4TC54_CAEEX</name>
<protein>
    <submittedName>
        <fullName evidence="1">Uncharacterized protein</fullName>
    </submittedName>
</protein>
<keyword evidence="2" id="KW-1185">Reference proteome</keyword>
<organism evidence="1 2">
    <name type="scientific">Caerostris extrusa</name>
    <name type="common">Bark spider</name>
    <name type="synonym">Caerostris bankana</name>
    <dbReference type="NCBI Taxonomy" id="172846"/>
    <lineage>
        <taxon>Eukaryota</taxon>
        <taxon>Metazoa</taxon>
        <taxon>Ecdysozoa</taxon>
        <taxon>Arthropoda</taxon>
        <taxon>Chelicerata</taxon>
        <taxon>Arachnida</taxon>
        <taxon>Araneae</taxon>
        <taxon>Araneomorphae</taxon>
        <taxon>Entelegynae</taxon>
        <taxon>Araneoidea</taxon>
        <taxon>Araneidae</taxon>
        <taxon>Caerostris</taxon>
    </lineage>
</organism>
<accession>A0AAV4TC54</accession>
<evidence type="ECO:0000313" key="1">
    <source>
        <dbReference type="EMBL" id="GIY42774.1"/>
    </source>
</evidence>
<comment type="caution">
    <text evidence="1">The sequence shown here is derived from an EMBL/GenBank/DDBJ whole genome shotgun (WGS) entry which is preliminary data.</text>
</comment>